<dbReference type="EMBL" id="FZNV01000001">
    <property type="protein sequence ID" value="SNR27203.1"/>
    <property type="molecule type" value="Genomic_DNA"/>
</dbReference>
<keyword evidence="1" id="KW-0472">Membrane</keyword>
<protein>
    <submittedName>
        <fullName evidence="2">Uncharacterized protein</fullName>
    </submittedName>
</protein>
<evidence type="ECO:0000313" key="2">
    <source>
        <dbReference type="EMBL" id="SNR27203.1"/>
    </source>
</evidence>
<comment type="caution">
    <text evidence="2">The sequence shown here is derived from an EMBL/GenBank/DDBJ whole genome shotgun (WGS) entry which is preliminary data.</text>
</comment>
<keyword evidence="1" id="KW-0812">Transmembrane</keyword>
<evidence type="ECO:0000313" key="3">
    <source>
        <dbReference type="Proteomes" id="UP000198337"/>
    </source>
</evidence>
<organism evidence="2 3">
    <name type="scientific">Maribacter sedimenticola</name>
    <dbReference type="NCBI Taxonomy" id="228956"/>
    <lineage>
        <taxon>Bacteria</taxon>
        <taxon>Pseudomonadati</taxon>
        <taxon>Bacteroidota</taxon>
        <taxon>Flavobacteriia</taxon>
        <taxon>Flavobacteriales</taxon>
        <taxon>Flavobacteriaceae</taxon>
        <taxon>Maribacter</taxon>
    </lineage>
</organism>
<feature type="transmembrane region" description="Helical" evidence="1">
    <location>
        <begin position="12"/>
        <end position="34"/>
    </location>
</feature>
<name>A0ABY1SDS8_9FLAO</name>
<reference evidence="2 3" key="1">
    <citation type="submission" date="2017-06" db="EMBL/GenBank/DDBJ databases">
        <authorList>
            <person name="Varghese N."/>
            <person name="Submissions S."/>
        </authorList>
    </citation>
    <scope>NUCLEOTIDE SEQUENCE [LARGE SCALE GENOMIC DNA]</scope>
    <source>
        <strain evidence="2 3">DSM 19840</strain>
    </source>
</reference>
<keyword evidence="1" id="KW-1133">Transmembrane helix</keyword>
<sequence length="61" mass="7144">MRWLVLWINKHTFIQLITALVHFGLKPFLLPWLFTSSNFLEINNTYGQATGQYYASTTTVH</sequence>
<accession>A0ABY1SDS8</accession>
<evidence type="ECO:0000256" key="1">
    <source>
        <dbReference type="SAM" id="Phobius"/>
    </source>
</evidence>
<gene>
    <name evidence="2" type="ORF">SAMN04488009_0609</name>
</gene>
<proteinExistence type="predicted"/>
<dbReference type="Proteomes" id="UP000198337">
    <property type="component" value="Unassembled WGS sequence"/>
</dbReference>
<keyword evidence="3" id="KW-1185">Reference proteome</keyword>